<feature type="compositionally biased region" description="Low complexity" evidence="7">
    <location>
        <begin position="408"/>
        <end position="422"/>
    </location>
</feature>
<dbReference type="SUPFAM" id="SSF57903">
    <property type="entry name" value="FYVE/PHD zinc finger"/>
    <property type="match status" value="1"/>
</dbReference>
<dbReference type="GO" id="GO:0034244">
    <property type="term" value="P:negative regulation of transcription elongation by RNA polymerase II"/>
    <property type="evidence" value="ECO:0007669"/>
    <property type="project" value="InterPro"/>
</dbReference>
<dbReference type="InterPro" id="IPR049914">
    <property type="entry name" value="PHD1-3/5-6"/>
</dbReference>
<dbReference type="PANTHER" id="PTHR33304">
    <property type="match status" value="1"/>
</dbReference>
<evidence type="ECO:0000256" key="7">
    <source>
        <dbReference type="SAM" id="MobiDB-lite"/>
    </source>
</evidence>
<reference evidence="9 10" key="1">
    <citation type="submission" date="2024-03" db="EMBL/GenBank/DDBJ databases">
        <authorList>
            <person name="Martinez-Hernandez J."/>
        </authorList>
    </citation>
    <scope>NUCLEOTIDE SEQUENCE [LARGE SCALE GENOMIC DNA]</scope>
</reference>
<dbReference type="InterPro" id="IPR013083">
    <property type="entry name" value="Znf_RING/FYVE/PHD"/>
</dbReference>
<dbReference type="SMART" id="SM00249">
    <property type="entry name" value="PHD"/>
    <property type="match status" value="1"/>
</dbReference>
<feature type="region of interest" description="Disordered" evidence="7">
    <location>
        <begin position="61"/>
        <end position="89"/>
    </location>
</feature>
<dbReference type="PANTHER" id="PTHR33304:SF9">
    <property type="entry name" value="RING_FYVE_PHD ZINC FINGER SUPERFAMILY PROTEIN"/>
    <property type="match status" value="1"/>
</dbReference>
<evidence type="ECO:0000259" key="8">
    <source>
        <dbReference type="PROSITE" id="PS50016"/>
    </source>
</evidence>
<feature type="region of interest" description="Disordered" evidence="7">
    <location>
        <begin position="109"/>
        <end position="164"/>
    </location>
</feature>
<dbReference type="GO" id="GO:0008270">
    <property type="term" value="F:zinc ion binding"/>
    <property type="evidence" value="ECO:0007669"/>
    <property type="project" value="UniProtKB-KW"/>
</dbReference>
<organism evidence="9 10">
    <name type="scientific">Lupinus luteus</name>
    <name type="common">European yellow lupine</name>
    <dbReference type="NCBI Taxonomy" id="3873"/>
    <lineage>
        <taxon>Eukaryota</taxon>
        <taxon>Viridiplantae</taxon>
        <taxon>Streptophyta</taxon>
        <taxon>Embryophyta</taxon>
        <taxon>Tracheophyta</taxon>
        <taxon>Spermatophyta</taxon>
        <taxon>Magnoliopsida</taxon>
        <taxon>eudicotyledons</taxon>
        <taxon>Gunneridae</taxon>
        <taxon>Pentapetalae</taxon>
        <taxon>rosids</taxon>
        <taxon>fabids</taxon>
        <taxon>Fabales</taxon>
        <taxon>Fabaceae</taxon>
        <taxon>Papilionoideae</taxon>
        <taxon>50 kb inversion clade</taxon>
        <taxon>genistoids sensu lato</taxon>
        <taxon>core genistoids</taxon>
        <taxon>Genisteae</taxon>
        <taxon>Lupinus</taxon>
    </lineage>
</organism>
<dbReference type="Proteomes" id="UP001497480">
    <property type="component" value="Unassembled WGS sequence"/>
</dbReference>
<feature type="compositionally biased region" description="Polar residues" evidence="7">
    <location>
        <begin position="572"/>
        <end position="581"/>
    </location>
</feature>
<feature type="compositionally biased region" description="Polar residues" evidence="7">
    <location>
        <begin position="467"/>
        <end position="476"/>
    </location>
</feature>
<protein>
    <recommendedName>
        <fullName evidence="8">PHD-type domain-containing protein</fullName>
    </recommendedName>
</protein>
<feature type="compositionally biased region" description="Basic and acidic residues" evidence="7">
    <location>
        <begin position="112"/>
        <end position="125"/>
    </location>
</feature>
<keyword evidence="3" id="KW-0862">Zinc</keyword>
<dbReference type="InterPro" id="IPR019787">
    <property type="entry name" value="Znf_PHD-finger"/>
</dbReference>
<dbReference type="Pfam" id="PF23121">
    <property type="entry name" value="SPOC_AIPP2"/>
    <property type="match status" value="1"/>
</dbReference>
<evidence type="ECO:0000256" key="4">
    <source>
        <dbReference type="ARBA" id="ARBA00023015"/>
    </source>
</evidence>
<dbReference type="GO" id="GO:0140566">
    <property type="term" value="F:histone reader activity"/>
    <property type="evidence" value="ECO:0007669"/>
    <property type="project" value="InterPro"/>
</dbReference>
<feature type="region of interest" description="Disordered" evidence="7">
    <location>
        <begin position="366"/>
        <end position="392"/>
    </location>
</feature>
<evidence type="ECO:0000313" key="10">
    <source>
        <dbReference type="Proteomes" id="UP001497480"/>
    </source>
</evidence>
<feature type="region of interest" description="Disordered" evidence="7">
    <location>
        <begin position="457"/>
        <end position="476"/>
    </location>
</feature>
<feature type="domain" description="PHD-type" evidence="8">
    <location>
        <begin position="308"/>
        <end position="359"/>
    </location>
</feature>
<dbReference type="EMBL" id="CAXHTB010000021">
    <property type="protein sequence ID" value="CAL0329392.1"/>
    <property type="molecule type" value="Genomic_DNA"/>
</dbReference>
<keyword evidence="4" id="KW-0805">Transcription regulation</keyword>
<dbReference type="InterPro" id="IPR001965">
    <property type="entry name" value="Znf_PHD"/>
</dbReference>
<dbReference type="Pfam" id="PF00628">
    <property type="entry name" value="PHD"/>
    <property type="match status" value="1"/>
</dbReference>
<feature type="region of interest" description="Disordered" evidence="7">
    <location>
        <begin position="1109"/>
        <end position="1130"/>
    </location>
</feature>
<feature type="compositionally biased region" description="Basic and acidic residues" evidence="7">
    <location>
        <begin position="425"/>
        <end position="437"/>
    </location>
</feature>
<gene>
    <name evidence="9" type="ORF">LLUT_LOCUS30452</name>
</gene>
<feature type="region of interest" description="Disordered" evidence="7">
    <location>
        <begin position="572"/>
        <end position="591"/>
    </location>
</feature>
<feature type="region of interest" description="Disordered" evidence="7">
    <location>
        <begin position="285"/>
        <end position="307"/>
    </location>
</feature>
<evidence type="ECO:0000256" key="1">
    <source>
        <dbReference type="ARBA" id="ARBA00022723"/>
    </source>
</evidence>
<evidence type="ECO:0000256" key="3">
    <source>
        <dbReference type="ARBA" id="ARBA00022833"/>
    </source>
</evidence>
<proteinExistence type="predicted"/>
<keyword evidence="5" id="KW-0804">Transcription</keyword>
<feature type="compositionally biased region" description="Polar residues" evidence="7">
    <location>
        <begin position="142"/>
        <end position="159"/>
    </location>
</feature>
<evidence type="ECO:0000313" key="9">
    <source>
        <dbReference type="EMBL" id="CAL0329392.1"/>
    </source>
</evidence>
<dbReference type="PROSITE" id="PS50016">
    <property type="entry name" value="ZF_PHD_2"/>
    <property type="match status" value="1"/>
</dbReference>
<dbReference type="Gene3D" id="3.30.40.10">
    <property type="entry name" value="Zinc/RING finger domain, C3HC4 (zinc finger)"/>
    <property type="match status" value="1"/>
</dbReference>
<sequence>MAERDVVFKEEDQEVPPEYGRKFAKHSVIQNTDMSLESGTCNVCAAPCSSCMHLNRALTGSKAEESSDENRRLGEANQYSTDDGDGSSLRSRVCETLKSHVNETSNTILVDSTHDSLSENTDSRRASSNKYQESKCSEGVDDNTSSTSRPSKIANGSHQTNDDRITISYSSASISHLGAEGSGSGPSVDLSEILSSNDADILENLSECCMENVDSSLTKERAPIIVSGEESLADKDSPVIVPAKVSQDILTKSEKDTDDVVRNAEDEYKKCSVHDGLHEKAGELIKSQSEPESHSEDESDTTNSVEDGQVCDICGDAGIDYKLVICSNCNDGAEHIYCMRQKLEKVPEGNWLCEECKYAEETENQRLDDEGGKHHKDSSTSQVSGKRSSDRVDVGIAAKRQALESNIVSPKASSPKKVVSLSRESSFKSLDKGKVDPGHQIPIHNNASGGDLELARSLSAGPRNQPKKSTFLKSNSFNLTSKPRVKLVNGVVPQKQKAGGGHTSKNMEAPAWMLKKSISSISSNLPRSTSTESKAFWPSYKILQDLKGSRLAKKSGAFDRKLPSRIGRPVVSSTMTTSVGPNTKGEQKVTPCDVTAKPSAVNSNQELKVNQDVKLRSSSKSTSNISRKSLEAQVISERTSIRVDESQQDGIFRLQETTCSSKEDMHKGNRLKAVVQEAWHRRPEIYKKKEMPDQTDVYPTSGTDWNCEFTSKDQVLVSNTLKNSKSAEETNVKQEILENSTFETSKCLSANGLRQLNLCPTDFCSQLGKPDFVGPSYEKPVVRTLPNQAWGVSNVLLKMFAIPEYEYIWQGVFEVHRSGKPPDLYTGIQAHLSTCASPKVLEAVNKFLPKVTLTEVPRLSSWPSQFHQSGAKENNIALYFFAKDIESYEHYYKGLLDHMIRNDLALKGILDGVEILIFPSNQLPENAQRWNTLYFLWGVFKGSKRNHSDSVENICIPSLNVMPIEKGFPASVMIMSEPCCSPKRMDEESIACGKACSALRPSTFLDQGHIMVSRNFDTEGIDTASNISKNKISERMNNDEDQGRPSRKQLEDGLNINMEATFQGDLTVKEVNSQQPNDKKIHRIDLSDKVMQSPAVSCHRIPWNEVNGKLEGGESSSKKLKTDTSESYGFGSTGSRDTFNDSFASLTNNIGTCSSVEVKECKEVCDEKIIHEDFGTTERVFFPLKESHEFDEDRFQVGIPNLNLTLEDQLKPPHSGMLPFLVGAAVNKTSQEKLSDVVADEPVENDSVAASLSLSLAFPSPHKEYIKTGFKS</sequence>
<comment type="caution">
    <text evidence="9">The sequence shown here is derived from an EMBL/GenBank/DDBJ whole genome shotgun (WGS) entry which is preliminary data.</text>
</comment>
<feature type="region of interest" description="Disordered" evidence="7">
    <location>
        <begin position="407"/>
        <end position="450"/>
    </location>
</feature>
<feature type="compositionally biased region" description="Basic and acidic residues" evidence="7">
    <location>
        <begin position="62"/>
        <end position="74"/>
    </location>
</feature>
<evidence type="ECO:0000256" key="5">
    <source>
        <dbReference type="ARBA" id="ARBA00023163"/>
    </source>
</evidence>
<evidence type="ECO:0000256" key="2">
    <source>
        <dbReference type="ARBA" id="ARBA00022771"/>
    </source>
</evidence>
<dbReference type="AlphaFoldDB" id="A0AAV1Y5X2"/>
<accession>A0AAV1Y5X2</accession>
<dbReference type="InterPro" id="IPR056280">
    <property type="entry name" value="AIPP2-like_SPOC"/>
</dbReference>
<name>A0AAV1Y5X2_LUPLU</name>
<keyword evidence="1" id="KW-0479">Metal-binding</keyword>
<dbReference type="InterPro" id="IPR011011">
    <property type="entry name" value="Znf_FYVE_PHD"/>
</dbReference>
<keyword evidence="10" id="KW-1185">Reference proteome</keyword>
<keyword evidence="2 6" id="KW-0863">Zinc-finger</keyword>
<evidence type="ECO:0000256" key="6">
    <source>
        <dbReference type="PROSITE-ProRule" id="PRU00146"/>
    </source>
</evidence>
<feature type="compositionally biased region" description="Basic and acidic residues" evidence="7">
    <location>
        <begin position="285"/>
        <end position="296"/>
    </location>
</feature>